<gene>
    <name evidence="4" type="ORF">LX73_2270</name>
</gene>
<dbReference type="PANTHER" id="PTHR11533">
    <property type="entry name" value="PROTEASE M1 ZINC METALLOPROTEASE"/>
    <property type="match status" value="1"/>
</dbReference>
<dbReference type="GO" id="GO:0005737">
    <property type="term" value="C:cytoplasm"/>
    <property type="evidence" value="ECO:0007669"/>
    <property type="project" value="TreeGrafter"/>
</dbReference>
<dbReference type="EMBL" id="VNHY01000004">
    <property type="protein sequence ID" value="TYP92024.1"/>
    <property type="molecule type" value="Genomic_DNA"/>
</dbReference>
<feature type="signal peptide" evidence="2">
    <location>
        <begin position="1"/>
        <end position="29"/>
    </location>
</feature>
<dbReference type="GO" id="GO:0005615">
    <property type="term" value="C:extracellular space"/>
    <property type="evidence" value="ECO:0007669"/>
    <property type="project" value="TreeGrafter"/>
</dbReference>
<evidence type="ECO:0000313" key="5">
    <source>
        <dbReference type="Proteomes" id="UP000324595"/>
    </source>
</evidence>
<dbReference type="GO" id="GO:0042277">
    <property type="term" value="F:peptide binding"/>
    <property type="evidence" value="ECO:0007669"/>
    <property type="project" value="TreeGrafter"/>
</dbReference>
<feature type="chain" id="PRO_5022832098" evidence="2">
    <location>
        <begin position="30"/>
        <end position="679"/>
    </location>
</feature>
<proteinExistence type="predicted"/>
<dbReference type="AlphaFoldDB" id="A0A5D3YI96"/>
<dbReference type="CDD" id="cd09604">
    <property type="entry name" value="M1_APN_like"/>
    <property type="match status" value="1"/>
</dbReference>
<keyword evidence="2" id="KW-0732">Signal</keyword>
<dbReference type="GO" id="GO:0043171">
    <property type="term" value="P:peptide catabolic process"/>
    <property type="evidence" value="ECO:0007669"/>
    <property type="project" value="TreeGrafter"/>
</dbReference>
<dbReference type="PANTHER" id="PTHR11533:SF174">
    <property type="entry name" value="PUROMYCIN-SENSITIVE AMINOPEPTIDASE-RELATED"/>
    <property type="match status" value="1"/>
</dbReference>
<dbReference type="GO" id="GO:0070006">
    <property type="term" value="F:metalloaminopeptidase activity"/>
    <property type="evidence" value="ECO:0007669"/>
    <property type="project" value="TreeGrafter"/>
</dbReference>
<dbReference type="Gene3D" id="1.10.390.10">
    <property type="entry name" value="Neutral Protease Domain 2"/>
    <property type="match status" value="1"/>
</dbReference>
<sequence length="679" mass="76947">MSLPNRSFIISICFLLSIALLGCSGSQQMTENEKREKESMNKVKQKNLHKPPSQMDRAVANDITNEIPSSFFKAIDKNTRTMSGKPGADYWTQRAHYDIDTELIPDDTLLKGSGTITYYNNSPDTLNKLVMELAQNLHKEGVPRLSNQEITGGVNLHYIAVSGDTLSQIQSRKASSGYTVNGTLLNILPGQSVSPGDSVKINIGWDFKIPQRGASGRMGYNKDNLFYIGYWYPQMRVYDDVIGWFMEPFLGNAEFYHDFGNYDVDITAPEQWMVASTGKLQNGKQVLQDNIYQRLKKAHQSDTVVSVVTKDDFGDVTKSTENGKVTWSFSAKDVRDFAFSATKESMWDATRASVGDLDGDGQENYSSINAIYRSSAPLWTNGAKYTRDAISFLSDYTDMSYPWPHMTSVEGGGIIGGGMEFPMMTVIGDYKDQPKNALYAVIAHELAHMWVPMQVSSNERRYAWMDEGTTTFNENQAKQSYFPDGPDADKQEMQSYLRITQTDLEGPIMRWSNFHYNGAAYGTASYPKPATMLASLRNLLGEKTFNNALQTFMDRWQYKHPYPWDMFNTFEDVSGRELDWFWRAWYYETWTLDQAVGKVTTTENKTEIVIEDRGQAPMPATVEITMADGSTIMRTIPVEKWLKGMRRTTLTVDGTATKVVIDPDSNYPDKNRKNNQWKQ</sequence>
<accession>A0A5D3YI96</accession>
<evidence type="ECO:0000313" key="4">
    <source>
        <dbReference type="EMBL" id="TYP92024.1"/>
    </source>
</evidence>
<dbReference type="InterPro" id="IPR050344">
    <property type="entry name" value="Peptidase_M1_aminopeptidases"/>
</dbReference>
<dbReference type="SUPFAM" id="SSF55486">
    <property type="entry name" value="Metalloproteases ('zincins'), catalytic domain"/>
    <property type="match status" value="1"/>
</dbReference>
<feature type="domain" description="Peptidase M1 membrane alanine aminopeptidase" evidence="3">
    <location>
        <begin position="386"/>
        <end position="585"/>
    </location>
</feature>
<dbReference type="GO" id="GO:0008270">
    <property type="term" value="F:zinc ion binding"/>
    <property type="evidence" value="ECO:0007669"/>
    <property type="project" value="InterPro"/>
</dbReference>
<dbReference type="OrthoDB" id="9814383at2"/>
<evidence type="ECO:0000256" key="1">
    <source>
        <dbReference type="SAM" id="MobiDB-lite"/>
    </source>
</evidence>
<feature type="region of interest" description="Disordered" evidence="1">
    <location>
        <begin position="30"/>
        <end position="53"/>
    </location>
</feature>
<name>A0A5D3YI96_9BACT</name>
<dbReference type="Pfam" id="PF01433">
    <property type="entry name" value="Peptidase_M1"/>
    <property type="match status" value="1"/>
</dbReference>
<dbReference type="PROSITE" id="PS51257">
    <property type="entry name" value="PROKAR_LIPOPROTEIN"/>
    <property type="match status" value="1"/>
</dbReference>
<dbReference type="InterPro" id="IPR014782">
    <property type="entry name" value="Peptidase_M1_dom"/>
</dbReference>
<evidence type="ECO:0000256" key="2">
    <source>
        <dbReference type="SAM" id="SignalP"/>
    </source>
</evidence>
<organism evidence="4 5">
    <name type="scientific">Fodinibius salinus</name>
    <dbReference type="NCBI Taxonomy" id="860790"/>
    <lineage>
        <taxon>Bacteria</taxon>
        <taxon>Pseudomonadati</taxon>
        <taxon>Balneolota</taxon>
        <taxon>Balneolia</taxon>
        <taxon>Balneolales</taxon>
        <taxon>Balneolaceae</taxon>
        <taxon>Fodinibius</taxon>
    </lineage>
</organism>
<dbReference type="InterPro" id="IPR027268">
    <property type="entry name" value="Peptidase_M4/M1_CTD_sf"/>
</dbReference>
<feature type="compositionally biased region" description="Basic and acidic residues" evidence="1">
    <location>
        <begin position="31"/>
        <end position="41"/>
    </location>
</feature>
<comment type="caution">
    <text evidence="4">The sequence shown here is derived from an EMBL/GenBank/DDBJ whole genome shotgun (WGS) entry which is preliminary data.</text>
</comment>
<dbReference type="GO" id="GO:0016020">
    <property type="term" value="C:membrane"/>
    <property type="evidence" value="ECO:0007669"/>
    <property type="project" value="TreeGrafter"/>
</dbReference>
<protein>
    <submittedName>
        <fullName evidence="4">Peptidase family M1</fullName>
    </submittedName>
</protein>
<dbReference type="Proteomes" id="UP000324595">
    <property type="component" value="Unassembled WGS sequence"/>
</dbReference>
<reference evidence="4 5" key="1">
    <citation type="submission" date="2019-07" db="EMBL/GenBank/DDBJ databases">
        <title>Genomic Encyclopedia of Archaeal and Bacterial Type Strains, Phase II (KMG-II): from individual species to whole genera.</title>
        <authorList>
            <person name="Goeker M."/>
        </authorList>
    </citation>
    <scope>NUCLEOTIDE SEQUENCE [LARGE SCALE GENOMIC DNA]</scope>
    <source>
        <strain evidence="4 5">DSM 21935</strain>
    </source>
</reference>
<evidence type="ECO:0000259" key="3">
    <source>
        <dbReference type="Pfam" id="PF01433"/>
    </source>
</evidence>
<keyword evidence="5" id="KW-1185">Reference proteome</keyword>